<evidence type="ECO:0000313" key="3">
    <source>
        <dbReference type="Proteomes" id="UP001204615"/>
    </source>
</evidence>
<keyword evidence="3" id="KW-1185">Reference proteome</keyword>
<dbReference type="PANTHER" id="PTHR39168">
    <property type="entry name" value="TRANSCRIPTIONAL REGULATOR-RELATED"/>
    <property type="match status" value="1"/>
</dbReference>
<name>A0ABT1F6Q8_9GAMM</name>
<dbReference type="Proteomes" id="UP001204615">
    <property type="component" value="Unassembled WGS sequence"/>
</dbReference>
<dbReference type="RefSeq" id="WP_253564836.1">
    <property type="nucleotide sequence ID" value="NZ_JAMZEK010000001.1"/>
</dbReference>
<dbReference type="PROSITE" id="PS50987">
    <property type="entry name" value="HTH_ARSR_2"/>
    <property type="match status" value="1"/>
</dbReference>
<dbReference type="Pfam" id="PF12840">
    <property type="entry name" value="HTH_20"/>
    <property type="match status" value="1"/>
</dbReference>
<accession>A0ABT1F6Q8</accession>
<dbReference type="InterPro" id="IPR036390">
    <property type="entry name" value="WH_DNA-bd_sf"/>
</dbReference>
<dbReference type="Gene3D" id="1.10.10.10">
    <property type="entry name" value="Winged helix-like DNA-binding domain superfamily/Winged helix DNA-binding domain"/>
    <property type="match status" value="1"/>
</dbReference>
<dbReference type="EMBL" id="JAMZEK010000001">
    <property type="protein sequence ID" value="MCP1373074.1"/>
    <property type="molecule type" value="Genomic_DNA"/>
</dbReference>
<sequence length="230" mass="25083">MHGSPSRYQLAEIGSLLADPSRAAILLALADDRARPAGELARLAGIAPSTASAHLGRLVEGGLLQVLNQGRHRYFQVAGDHVSAMLEVLPLLRPARSRPPGPTAAERPLAFARTCYRHLAGYLGVALYRQLREQGWIELGDQAVRLSEHGCNALRAYDLLPDGAQPPGPPGRSCLDWTERRFHLGGPLGVAITDQLLQRDWLRRHERTRALVLTSPGRAGLRQMGIPLDD</sequence>
<dbReference type="InterPro" id="IPR001845">
    <property type="entry name" value="HTH_ArsR_DNA-bd_dom"/>
</dbReference>
<dbReference type="InterPro" id="IPR052543">
    <property type="entry name" value="HTH_Metal-responsive_Reg"/>
</dbReference>
<organism evidence="2 3">
    <name type="scientific">Dyella lutea</name>
    <dbReference type="NCBI Taxonomy" id="2950441"/>
    <lineage>
        <taxon>Bacteria</taxon>
        <taxon>Pseudomonadati</taxon>
        <taxon>Pseudomonadota</taxon>
        <taxon>Gammaproteobacteria</taxon>
        <taxon>Lysobacterales</taxon>
        <taxon>Rhodanobacteraceae</taxon>
        <taxon>Dyella</taxon>
    </lineage>
</organism>
<feature type="domain" description="HTH arsR-type" evidence="1">
    <location>
        <begin position="2"/>
        <end position="97"/>
    </location>
</feature>
<gene>
    <name evidence="2" type="ORF">NC595_03265</name>
</gene>
<dbReference type="PANTHER" id="PTHR39168:SF1">
    <property type="entry name" value="TRANSCRIPTIONAL REGULATORY PROTEIN"/>
    <property type="match status" value="1"/>
</dbReference>
<comment type="caution">
    <text evidence="2">The sequence shown here is derived from an EMBL/GenBank/DDBJ whole genome shotgun (WGS) entry which is preliminary data.</text>
</comment>
<dbReference type="SUPFAM" id="SSF46785">
    <property type="entry name" value="Winged helix' DNA-binding domain"/>
    <property type="match status" value="1"/>
</dbReference>
<dbReference type="SMART" id="SM00418">
    <property type="entry name" value="HTH_ARSR"/>
    <property type="match status" value="1"/>
</dbReference>
<reference evidence="2 3" key="1">
    <citation type="submission" date="2022-06" db="EMBL/GenBank/DDBJ databases">
        <title>Dyella sp. Sa strain:Sa Genome sequencing.</title>
        <authorList>
            <person name="Park S."/>
        </authorList>
    </citation>
    <scope>NUCLEOTIDE SEQUENCE [LARGE SCALE GENOMIC DNA]</scope>
    <source>
        <strain evidence="2 3">Sa</strain>
    </source>
</reference>
<dbReference type="InterPro" id="IPR036388">
    <property type="entry name" value="WH-like_DNA-bd_sf"/>
</dbReference>
<protein>
    <submittedName>
        <fullName evidence="2">Winged helix-turn-helix domain-containing protein</fullName>
    </submittedName>
</protein>
<dbReference type="InterPro" id="IPR011991">
    <property type="entry name" value="ArsR-like_HTH"/>
</dbReference>
<dbReference type="CDD" id="cd00090">
    <property type="entry name" value="HTH_ARSR"/>
    <property type="match status" value="1"/>
</dbReference>
<evidence type="ECO:0000313" key="2">
    <source>
        <dbReference type="EMBL" id="MCP1373074.1"/>
    </source>
</evidence>
<evidence type="ECO:0000259" key="1">
    <source>
        <dbReference type="PROSITE" id="PS50987"/>
    </source>
</evidence>
<proteinExistence type="predicted"/>